<dbReference type="PRINTS" id="PR00730">
    <property type="entry name" value="THERMOLYSIN"/>
</dbReference>
<dbReference type="EC" id="3.4.24.-" evidence="9"/>
<keyword evidence="4" id="KW-0732">Signal</keyword>
<comment type="function">
    <text evidence="9">Extracellular zinc metalloprotease.</text>
</comment>
<feature type="region of interest" description="Disordered" evidence="10">
    <location>
        <begin position="565"/>
        <end position="584"/>
    </location>
</feature>
<dbReference type="PANTHER" id="PTHR33794:SF1">
    <property type="entry name" value="BACILLOLYSIN"/>
    <property type="match status" value="1"/>
</dbReference>
<dbReference type="EMBL" id="BMWH01000003">
    <property type="protein sequence ID" value="GGZ77130.1"/>
    <property type="molecule type" value="Genomic_DNA"/>
</dbReference>
<dbReference type="GO" id="GO:0046872">
    <property type="term" value="F:metal ion binding"/>
    <property type="evidence" value="ECO:0007669"/>
    <property type="project" value="UniProtKB-UniRule"/>
</dbReference>
<evidence type="ECO:0000259" key="11">
    <source>
        <dbReference type="PROSITE" id="PS51829"/>
    </source>
</evidence>
<keyword evidence="5 9" id="KW-0378">Hydrolase</keyword>
<reference evidence="12" key="1">
    <citation type="journal article" date="2014" name="Int. J. Syst. Evol. Microbiol.">
        <title>Complete genome sequence of Corynebacterium casei LMG S-19264T (=DSM 44701T), isolated from a smear-ripened cheese.</title>
        <authorList>
            <consortium name="US DOE Joint Genome Institute (JGI-PGF)"/>
            <person name="Walter F."/>
            <person name="Albersmeier A."/>
            <person name="Kalinowski J."/>
            <person name="Ruckert C."/>
        </authorList>
    </citation>
    <scope>NUCLEOTIDE SEQUENCE</scope>
    <source>
        <strain evidence="12">JCM 5016</strain>
    </source>
</reference>
<keyword evidence="3" id="KW-0479">Metal-binding</keyword>
<evidence type="ECO:0000256" key="6">
    <source>
        <dbReference type="ARBA" id="ARBA00022833"/>
    </source>
</evidence>
<dbReference type="RefSeq" id="WP_190056381.1">
    <property type="nucleotide sequence ID" value="NZ_BMWH01000003.1"/>
</dbReference>
<evidence type="ECO:0000256" key="1">
    <source>
        <dbReference type="ARBA" id="ARBA00009388"/>
    </source>
</evidence>
<comment type="similarity">
    <text evidence="1 9">Belongs to the peptidase M4 family.</text>
</comment>
<evidence type="ECO:0000256" key="2">
    <source>
        <dbReference type="ARBA" id="ARBA00022670"/>
    </source>
</evidence>
<dbReference type="GO" id="GO:0004252">
    <property type="term" value="F:serine-type endopeptidase activity"/>
    <property type="evidence" value="ECO:0007669"/>
    <property type="project" value="InterPro"/>
</dbReference>
<evidence type="ECO:0000313" key="12">
    <source>
        <dbReference type="EMBL" id="GGZ77130.1"/>
    </source>
</evidence>
<dbReference type="PROSITE" id="PS51829">
    <property type="entry name" value="P_HOMO_B"/>
    <property type="match status" value="1"/>
</dbReference>
<dbReference type="Gene3D" id="2.60.120.260">
    <property type="entry name" value="Galactose-binding domain-like"/>
    <property type="match status" value="1"/>
</dbReference>
<evidence type="ECO:0000256" key="4">
    <source>
        <dbReference type="ARBA" id="ARBA00022729"/>
    </source>
</evidence>
<feature type="active site" evidence="8">
    <location>
        <position position="376"/>
    </location>
</feature>
<dbReference type="InterPro" id="IPR008979">
    <property type="entry name" value="Galactose-bd-like_sf"/>
</dbReference>
<dbReference type="InterPro" id="IPR013856">
    <property type="entry name" value="Peptidase_M4_domain"/>
</dbReference>
<keyword evidence="9" id="KW-0964">Secreted</keyword>
<dbReference type="InterPro" id="IPR023612">
    <property type="entry name" value="Peptidase_M4"/>
</dbReference>
<dbReference type="Pfam" id="PF01447">
    <property type="entry name" value="Peptidase_M4"/>
    <property type="match status" value="1"/>
</dbReference>
<dbReference type="Pfam" id="PF07504">
    <property type="entry name" value="FTP"/>
    <property type="match status" value="1"/>
</dbReference>
<comment type="subcellular location">
    <subcellularLocation>
        <location evidence="9">Secreted</location>
    </subcellularLocation>
</comment>
<evidence type="ECO:0000256" key="7">
    <source>
        <dbReference type="ARBA" id="ARBA00023049"/>
    </source>
</evidence>
<keyword evidence="2 9" id="KW-0645">Protease</keyword>
<dbReference type="GO" id="GO:0004222">
    <property type="term" value="F:metalloendopeptidase activity"/>
    <property type="evidence" value="ECO:0007669"/>
    <property type="project" value="UniProtKB-UniRule"/>
</dbReference>
<name>A0A918QZ99_9ACTN</name>
<dbReference type="SUPFAM" id="SSF55486">
    <property type="entry name" value="Metalloproteases ('zincins'), catalytic domain"/>
    <property type="match status" value="1"/>
</dbReference>
<feature type="active site" description="Proton donor" evidence="8">
    <location>
        <position position="463"/>
    </location>
</feature>
<comment type="caution">
    <text evidence="12">The sequence shown here is derived from an EMBL/GenBank/DDBJ whole genome shotgun (WGS) entry which is preliminary data.</text>
</comment>
<accession>A0A918QZ99</accession>
<reference evidence="12" key="2">
    <citation type="submission" date="2020-09" db="EMBL/GenBank/DDBJ databases">
        <authorList>
            <person name="Sun Q."/>
            <person name="Ohkuma M."/>
        </authorList>
    </citation>
    <scope>NUCLEOTIDE SEQUENCE</scope>
    <source>
        <strain evidence="12">JCM 5016</strain>
    </source>
</reference>
<feature type="domain" description="P/Homo B" evidence="11">
    <location>
        <begin position="559"/>
        <end position="685"/>
    </location>
</feature>
<sequence length="685" mass="71373">MSRSTSAGRRTLSGRSASPAPRRRAAGVALAGVAALIAAAVQTGAASAAPARPVPGHADPAHRAVKLTPSQRAELLRDAEATKARTAHDLGLGAQEKLVVKDVVKDADGTLHTRYERTYAGLPVLGGDLIVDTAKSGRTERVVKAVKAALKVPTLTPRVSGAAAERQAVRQARALGGTRSAADGARKVIWAAGGKPVLAHETVIGGLQDDGTPNELHVITDATTGKELYRYQGVETGVGNTRYSGQVPLTTTLSGSTYTLNDGARGGHRTYNLNHGTSGTGTLFSQSSDTWGDGTNSNAATAGADAHYGAAVTWDFYKNTFGRNGIRNDGKAAYSRVHYGNAYVNAFWDDNCFCMTYGDGSGNADPLTSLDVAGHEMSHGVTSNTAGLNYSGESGGLNEATSDIFGTGVEFSANNAADPGDYLIGEKIDINGDGTPLRYMDKPSKDGASADYWSSSVGNKDVHYSSGVANHFFYLLSEGSGTKVINGVSYNSPTYDGLPVTGIGRDKALQIWYRALTTKFTSTTTYAGARTGTLAAAGELYGTSSAEYKAVQDAWAAVNVGSRSGGGGTGTTYESTADVSIPDNGPAVTSSITVSGRTGNAPSNLQVTVDIVHTWRGDLVIDLVGPSGTAYRLKNFSSTDSADDVHATYTVNASSEPANGTWKLRVQDQATYDTGYLDGWKLTFP</sequence>
<dbReference type="Gene3D" id="3.10.170.10">
    <property type="match status" value="1"/>
</dbReference>
<dbReference type="FunFam" id="2.60.120.260:FF:000149">
    <property type="entry name" value="Leupeptin-inactivating enzyme 1"/>
    <property type="match status" value="1"/>
</dbReference>
<dbReference type="Pfam" id="PF01483">
    <property type="entry name" value="P_proprotein"/>
    <property type="match status" value="1"/>
</dbReference>
<feature type="region of interest" description="Disordered" evidence="10">
    <location>
        <begin position="1"/>
        <end position="23"/>
    </location>
</feature>
<dbReference type="InterPro" id="IPR050728">
    <property type="entry name" value="Zinc_Metalloprotease_M4"/>
</dbReference>
<protein>
    <recommendedName>
        <fullName evidence="9">Neutral metalloproteinase</fullName>
        <ecNumber evidence="9">3.4.24.-</ecNumber>
    </recommendedName>
</protein>
<dbReference type="InterPro" id="IPR002884">
    <property type="entry name" value="P_dom"/>
</dbReference>
<organism evidence="12 13">
    <name type="scientific">Streptomyces echinoruber</name>
    <dbReference type="NCBI Taxonomy" id="68898"/>
    <lineage>
        <taxon>Bacteria</taxon>
        <taxon>Bacillati</taxon>
        <taxon>Actinomycetota</taxon>
        <taxon>Actinomycetes</taxon>
        <taxon>Kitasatosporales</taxon>
        <taxon>Streptomycetaceae</taxon>
        <taxon>Streptomyces</taxon>
    </lineage>
</organism>
<dbReference type="Proteomes" id="UP000623010">
    <property type="component" value="Unassembled WGS sequence"/>
</dbReference>
<evidence type="ECO:0000256" key="3">
    <source>
        <dbReference type="ARBA" id="ARBA00022723"/>
    </source>
</evidence>
<keyword evidence="7 9" id="KW-0482">Metalloprotease</keyword>
<dbReference type="Gene3D" id="1.10.390.10">
    <property type="entry name" value="Neutral Protease Domain 2"/>
    <property type="match status" value="1"/>
</dbReference>
<dbReference type="InterPro" id="IPR001570">
    <property type="entry name" value="Peptidase_M4_C_domain"/>
</dbReference>
<dbReference type="InterPro" id="IPR011096">
    <property type="entry name" value="FTP_domain"/>
</dbReference>
<dbReference type="Gene3D" id="3.10.450.490">
    <property type="match status" value="1"/>
</dbReference>
<gene>
    <name evidence="12" type="ORF">GCM10010389_13540</name>
</gene>
<dbReference type="CDD" id="cd09597">
    <property type="entry name" value="M4_TLP"/>
    <property type="match status" value="1"/>
</dbReference>
<evidence type="ECO:0000256" key="8">
    <source>
        <dbReference type="PIRSR" id="PIRSR623612-1"/>
    </source>
</evidence>
<keyword evidence="13" id="KW-1185">Reference proteome</keyword>
<keyword evidence="6 9" id="KW-0862">Zinc</keyword>
<evidence type="ECO:0000256" key="10">
    <source>
        <dbReference type="SAM" id="MobiDB-lite"/>
    </source>
</evidence>
<evidence type="ECO:0000313" key="13">
    <source>
        <dbReference type="Proteomes" id="UP000623010"/>
    </source>
</evidence>
<proteinExistence type="inferred from homology"/>
<dbReference type="PANTHER" id="PTHR33794">
    <property type="entry name" value="BACILLOLYSIN"/>
    <property type="match status" value="1"/>
</dbReference>
<feature type="compositionally biased region" description="Low complexity" evidence="10">
    <location>
        <begin position="13"/>
        <end position="23"/>
    </location>
</feature>
<dbReference type="AlphaFoldDB" id="A0A918QZ99"/>
<dbReference type="SUPFAM" id="SSF49785">
    <property type="entry name" value="Galactose-binding domain-like"/>
    <property type="match status" value="1"/>
</dbReference>
<comment type="cofactor">
    <cofactor evidence="9">
        <name>Zn(2+)</name>
        <dbReference type="ChEBI" id="CHEBI:29105"/>
    </cofactor>
</comment>
<dbReference type="Pfam" id="PF02868">
    <property type="entry name" value="Peptidase_M4_C"/>
    <property type="match status" value="1"/>
</dbReference>
<dbReference type="GO" id="GO:0005576">
    <property type="term" value="C:extracellular region"/>
    <property type="evidence" value="ECO:0007669"/>
    <property type="project" value="UniProtKB-SubCell"/>
</dbReference>
<evidence type="ECO:0000256" key="5">
    <source>
        <dbReference type="ARBA" id="ARBA00022801"/>
    </source>
</evidence>
<evidence type="ECO:0000256" key="9">
    <source>
        <dbReference type="RuleBase" id="RU366073"/>
    </source>
</evidence>
<dbReference type="GO" id="GO:0006508">
    <property type="term" value="P:proteolysis"/>
    <property type="evidence" value="ECO:0007669"/>
    <property type="project" value="UniProtKB-KW"/>
</dbReference>
<dbReference type="InterPro" id="IPR027268">
    <property type="entry name" value="Peptidase_M4/M1_CTD_sf"/>
</dbReference>